<evidence type="ECO:0000259" key="6">
    <source>
        <dbReference type="Pfam" id="PF01509"/>
    </source>
</evidence>
<evidence type="ECO:0000313" key="8">
    <source>
        <dbReference type="Proteomes" id="UP000254621"/>
    </source>
</evidence>
<dbReference type="GO" id="GO:0160148">
    <property type="term" value="F:tRNA pseudouridine(55) synthase activity"/>
    <property type="evidence" value="ECO:0007669"/>
    <property type="project" value="UniProtKB-EC"/>
</dbReference>
<proteinExistence type="inferred from homology"/>
<feature type="domain" description="Pseudouridine synthase II N-terminal" evidence="6">
    <location>
        <begin position="5"/>
        <end position="94"/>
    </location>
</feature>
<dbReference type="Pfam" id="PF01509">
    <property type="entry name" value="TruB_N"/>
    <property type="match status" value="1"/>
</dbReference>
<dbReference type="EC" id="5.4.99.25" evidence="3"/>
<dbReference type="Gene3D" id="3.30.2350.10">
    <property type="entry name" value="Pseudouridine synthase"/>
    <property type="match status" value="1"/>
</dbReference>
<evidence type="ECO:0000256" key="4">
    <source>
        <dbReference type="ARBA" id="ARBA00022694"/>
    </source>
</evidence>
<keyword evidence="4" id="KW-0819">tRNA processing</keyword>
<evidence type="ECO:0000256" key="2">
    <source>
        <dbReference type="ARBA" id="ARBA00005642"/>
    </source>
</evidence>
<dbReference type="GO" id="GO:1990481">
    <property type="term" value="P:mRNA pseudouridine synthesis"/>
    <property type="evidence" value="ECO:0007669"/>
    <property type="project" value="TreeGrafter"/>
</dbReference>
<dbReference type="PANTHER" id="PTHR13767:SF2">
    <property type="entry name" value="PSEUDOURIDYLATE SYNTHASE TRUB1"/>
    <property type="match status" value="1"/>
</dbReference>
<dbReference type="AlphaFoldDB" id="A0A380PAF7"/>
<sequence>MEEVTQLDPLSVEMIDQGLAKLEGDIIQIPPMFSAVKVNGRRLYDYARAGETVERPKRDATIYEFKRTSEPIFDAMTQTQTFAFKAVVSKGTYIRTLAVDFGKQFALPSVMSQLTRQSAGGFTLAESHSLADVATEMEKREISMIGYSRLIARLHNTQVWLYRMIFGSSSRTVSDYLRIYIPKNQKELLLHIIVK</sequence>
<comment type="similarity">
    <text evidence="2">Belongs to the pseudouridine synthase TruB family. Type 1 subfamily.</text>
</comment>
<dbReference type="GO" id="GO:0006400">
    <property type="term" value="P:tRNA modification"/>
    <property type="evidence" value="ECO:0007669"/>
    <property type="project" value="TreeGrafter"/>
</dbReference>
<dbReference type="InterPro" id="IPR002501">
    <property type="entry name" value="PsdUridine_synth_N"/>
</dbReference>
<dbReference type="Proteomes" id="UP000254621">
    <property type="component" value="Unassembled WGS sequence"/>
</dbReference>
<dbReference type="SUPFAM" id="SSF55120">
    <property type="entry name" value="Pseudouridine synthase"/>
    <property type="match status" value="1"/>
</dbReference>
<name>A0A380PAF7_WEIVI</name>
<organism evidence="7 8">
    <name type="scientific">Weissella viridescens</name>
    <name type="common">Lactobacillus viridescens</name>
    <dbReference type="NCBI Taxonomy" id="1629"/>
    <lineage>
        <taxon>Bacteria</taxon>
        <taxon>Bacillati</taxon>
        <taxon>Bacillota</taxon>
        <taxon>Bacilli</taxon>
        <taxon>Lactobacillales</taxon>
        <taxon>Lactobacillaceae</taxon>
        <taxon>Weissella</taxon>
    </lineage>
</organism>
<dbReference type="InterPro" id="IPR014780">
    <property type="entry name" value="tRNA_psdUridine_synth_TruB"/>
</dbReference>
<dbReference type="EMBL" id="UHIV01000008">
    <property type="protein sequence ID" value="SUP61502.1"/>
    <property type="molecule type" value="Genomic_DNA"/>
</dbReference>
<dbReference type="GO" id="GO:0003723">
    <property type="term" value="F:RNA binding"/>
    <property type="evidence" value="ECO:0007669"/>
    <property type="project" value="InterPro"/>
</dbReference>
<evidence type="ECO:0000256" key="1">
    <source>
        <dbReference type="ARBA" id="ARBA00000385"/>
    </source>
</evidence>
<gene>
    <name evidence="7" type="primary">truB</name>
    <name evidence="7" type="ORF">NCTC13645_02665</name>
</gene>
<dbReference type="InterPro" id="IPR020103">
    <property type="entry name" value="PsdUridine_synth_cat_dom_sf"/>
</dbReference>
<evidence type="ECO:0000256" key="3">
    <source>
        <dbReference type="ARBA" id="ARBA00012787"/>
    </source>
</evidence>
<keyword evidence="5 7" id="KW-0413">Isomerase</keyword>
<comment type="catalytic activity">
    <reaction evidence="1">
        <text>uridine(55) in tRNA = pseudouridine(55) in tRNA</text>
        <dbReference type="Rhea" id="RHEA:42532"/>
        <dbReference type="Rhea" id="RHEA-COMP:10101"/>
        <dbReference type="Rhea" id="RHEA-COMP:10102"/>
        <dbReference type="ChEBI" id="CHEBI:65314"/>
        <dbReference type="ChEBI" id="CHEBI:65315"/>
        <dbReference type="EC" id="5.4.99.25"/>
    </reaction>
</comment>
<evidence type="ECO:0000313" key="7">
    <source>
        <dbReference type="EMBL" id="SUP61502.1"/>
    </source>
</evidence>
<dbReference type="PANTHER" id="PTHR13767">
    <property type="entry name" value="TRNA-PSEUDOURIDINE SYNTHASE"/>
    <property type="match status" value="1"/>
</dbReference>
<accession>A0A380PAF7</accession>
<dbReference type="STRING" id="1629.IV50_GL000016"/>
<evidence type="ECO:0000256" key="5">
    <source>
        <dbReference type="ARBA" id="ARBA00023235"/>
    </source>
</evidence>
<protein>
    <recommendedName>
        <fullName evidence="3">tRNA pseudouridine(55) synthase</fullName>
        <ecNumber evidence="3">5.4.99.25</ecNumber>
    </recommendedName>
</protein>
<reference evidence="7 8" key="1">
    <citation type="submission" date="2018-06" db="EMBL/GenBank/DDBJ databases">
        <authorList>
            <consortium name="Pathogen Informatics"/>
            <person name="Doyle S."/>
        </authorList>
    </citation>
    <scope>NUCLEOTIDE SEQUENCE [LARGE SCALE GENOMIC DNA]</scope>
    <source>
        <strain evidence="7 8">NCTC13645</strain>
    </source>
</reference>